<dbReference type="InterPro" id="IPR011652">
    <property type="entry name" value="MORN_2"/>
</dbReference>
<dbReference type="EMBL" id="BAAAFG010000013">
    <property type="protein sequence ID" value="GAA0872085.1"/>
    <property type="molecule type" value="Genomic_DNA"/>
</dbReference>
<reference evidence="3" key="1">
    <citation type="journal article" date="2019" name="Int. J. Syst. Evol. Microbiol.">
        <title>The Global Catalogue of Microorganisms (GCM) 10K type strain sequencing project: providing services to taxonomists for standard genome sequencing and annotation.</title>
        <authorList>
            <consortium name="The Broad Institute Genomics Platform"/>
            <consortium name="The Broad Institute Genome Sequencing Center for Infectious Disease"/>
            <person name="Wu L."/>
            <person name="Ma J."/>
        </authorList>
    </citation>
    <scope>NUCLEOTIDE SEQUENCE [LARGE SCALE GENOMIC DNA]</scope>
    <source>
        <strain evidence="3">JCM 16082</strain>
    </source>
</reference>
<proteinExistence type="predicted"/>
<protein>
    <submittedName>
        <fullName evidence="2">Toxin-antitoxin system YwqK family antitoxin</fullName>
    </submittedName>
</protein>
<name>A0ABP3XUN3_9FLAO</name>
<organism evidence="2 3">
    <name type="scientific">Gangjinia marincola</name>
    <dbReference type="NCBI Taxonomy" id="578463"/>
    <lineage>
        <taxon>Bacteria</taxon>
        <taxon>Pseudomonadati</taxon>
        <taxon>Bacteroidota</taxon>
        <taxon>Flavobacteriia</taxon>
        <taxon>Flavobacteriales</taxon>
        <taxon>Flavobacteriaceae</taxon>
        <taxon>Gangjinia</taxon>
    </lineage>
</organism>
<evidence type="ECO:0000256" key="1">
    <source>
        <dbReference type="SAM" id="SignalP"/>
    </source>
</evidence>
<evidence type="ECO:0000313" key="3">
    <source>
        <dbReference type="Proteomes" id="UP001500507"/>
    </source>
</evidence>
<dbReference type="SUPFAM" id="SSF82185">
    <property type="entry name" value="Histone H3 K4-specific methyltransferase SET7/9 N-terminal domain"/>
    <property type="match status" value="1"/>
</dbReference>
<gene>
    <name evidence="2" type="ORF">GCM10009117_12320</name>
</gene>
<dbReference type="RefSeq" id="WP_343764920.1">
    <property type="nucleotide sequence ID" value="NZ_BAAAFG010000013.1"/>
</dbReference>
<dbReference type="Pfam" id="PF07661">
    <property type="entry name" value="MORN_2"/>
    <property type="match status" value="3"/>
</dbReference>
<keyword evidence="1" id="KW-0732">Signal</keyword>
<evidence type="ECO:0000313" key="2">
    <source>
        <dbReference type="EMBL" id="GAA0872085.1"/>
    </source>
</evidence>
<keyword evidence="3" id="KW-1185">Reference proteome</keyword>
<sequence>MIKHILVLWLFSLVSSAQTVKLNQFDAQGQRHGYWKKTYENSDQIRYEGTFRHGKEVDTFKFYKPNTRYPSALTIFSIDSNRATQIYLAQNGHKISEGLLEGKQRTGTWTYYHEDGNTVMMTEEYTNGQLNGFQITYFPNGKIAEKSNYLNGNLHGVSNMYNDQGTLVKVFTYDKGQLHGETIYYNADGSKSSSGNYKNNKKHGIWQYYKDGKVVKEKKFPLPSGKIEKSD</sequence>
<accession>A0ABP3XUN3</accession>
<dbReference type="Gene3D" id="2.20.110.10">
    <property type="entry name" value="Histone H3 K4-specific methyltransferase SET7/9 N-terminal domain"/>
    <property type="match status" value="1"/>
</dbReference>
<dbReference type="Proteomes" id="UP001500507">
    <property type="component" value="Unassembled WGS sequence"/>
</dbReference>
<comment type="caution">
    <text evidence="2">The sequence shown here is derived from an EMBL/GenBank/DDBJ whole genome shotgun (WGS) entry which is preliminary data.</text>
</comment>
<feature type="chain" id="PRO_5046885938" evidence="1">
    <location>
        <begin position="18"/>
        <end position="231"/>
    </location>
</feature>
<feature type="signal peptide" evidence="1">
    <location>
        <begin position="1"/>
        <end position="17"/>
    </location>
</feature>
<dbReference type="Gene3D" id="3.90.930.1">
    <property type="match status" value="1"/>
</dbReference>